<dbReference type="Pfam" id="PF12833">
    <property type="entry name" value="HTH_18"/>
    <property type="match status" value="1"/>
</dbReference>
<keyword evidence="2" id="KW-0805">Transcription regulation</keyword>
<dbReference type="PROSITE" id="PS50110">
    <property type="entry name" value="RESPONSE_REGULATORY"/>
    <property type="match status" value="1"/>
</dbReference>
<dbReference type="GO" id="GO:0003700">
    <property type="term" value="F:DNA-binding transcription factor activity"/>
    <property type="evidence" value="ECO:0007669"/>
    <property type="project" value="InterPro"/>
</dbReference>
<keyword evidence="4" id="KW-0804">Transcription</keyword>
<protein>
    <recommendedName>
        <fullName evidence="1">Stage 0 sporulation protein A homolog</fullName>
    </recommendedName>
</protein>
<dbReference type="GO" id="GO:0000160">
    <property type="term" value="P:phosphorelay signal transduction system"/>
    <property type="evidence" value="ECO:0007669"/>
    <property type="project" value="InterPro"/>
</dbReference>
<organism evidence="9 10">
    <name type="scientific">Faecalicatena orotica</name>
    <dbReference type="NCBI Taxonomy" id="1544"/>
    <lineage>
        <taxon>Bacteria</taxon>
        <taxon>Bacillati</taxon>
        <taxon>Bacillota</taxon>
        <taxon>Clostridia</taxon>
        <taxon>Lachnospirales</taxon>
        <taxon>Lachnospiraceae</taxon>
        <taxon>Faecalicatena</taxon>
    </lineage>
</organism>
<keyword evidence="10" id="KW-1185">Reference proteome</keyword>
<gene>
    <name evidence="9" type="ORF">A8806_12234</name>
</gene>
<dbReference type="Gene3D" id="3.40.50.2300">
    <property type="match status" value="1"/>
</dbReference>
<proteinExistence type="predicted"/>
<comment type="function">
    <text evidence="5">May play the central regulatory role in sporulation. It may be an element of the effector pathway responsible for the activation of sporulation genes in response to nutritional stress. Spo0A may act in concert with spo0H (a sigma factor) to control the expression of some genes that are critical to the sporulation process.</text>
</comment>
<evidence type="ECO:0000256" key="5">
    <source>
        <dbReference type="ARBA" id="ARBA00024867"/>
    </source>
</evidence>
<dbReference type="PANTHER" id="PTHR43280:SF28">
    <property type="entry name" value="HTH-TYPE TRANSCRIPTIONAL ACTIVATOR RHAS"/>
    <property type="match status" value="1"/>
</dbReference>
<evidence type="ECO:0000259" key="7">
    <source>
        <dbReference type="PROSITE" id="PS01124"/>
    </source>
</evidence>
<dbReference type="SMART" id="SM00448">
    <property type="entry name" value="REC"/>
    <property type="match status" value="1"/>
</dbReference>
<evidence type="ECO:0000256" key="6">
    <source>
        <dbReference type="PROSITE-ProRule" id="PRU00169"/>
    </source>
</evidence>
<dbReference type="InterPro" id="IPR001789">
    <property type="entry name" value="Sig_transdc_resp-reg_receiver"/>
</dbReference>
<evidence type="ECO:0000256" key="1">
    <source>
        <dbReference type="ARBA" id="ARBA00018672"/>
    </source>
</evidence>
<dbReference type="SUPFAM" id="SSF52172">
    <property type="entry name" value="CheY-like"/>
    <property type="match status" value="1"/>
</dbReference>
<feature type="domain" description="HTH araC/xylS-type" evidence="7">
    <location>
        <begin position="410"/>
        <end position="509"/>
    </location>
</feature>
<dbReference type="InterPro" id="IPR009057">
    <property type="entry name" value="Homeodomain-like_sf"/>
</dbReference>
<comment type="caution">
    <text evidence="9">The sequence shown here is derived from an EMBL/GenBank/DDBJ whole genome shotgun (WGS) entry which is preliminary data.</text>
</comment>
<keyword evidence="6" id="KW-0597">Phosphoprotein</keyword>
<dbReference type="OrthoDB" id="9794370at2"/>
<dbReference type="EMBL" id="QGDL01000022">
    <property type="protein sequence ID" value="PWJ20649.1"/>
    <property type="molecule type" value="Genomic_DNA"/>
</dbReference>
<dbReference type="GO" id="GO:0043565">
    <property type="term" value="F:sequence-specific DNA binding"/>
    <property type="evidence" value="ECO:0007669"/>
    <property type="project" value="InterPro"/>
</dbReference>
<dbReference type="PANTHER" id="PTHR43280">
    <property type="entry name" value="ARAC-FAMILY TRANSCRIPTIONAL REGULATOR"/>
    <property type="match status" value="1"/>
</dbReference>
<sequence length="512" mass="59017">MRMMIVEDEDNIREGLVSLLDWQEEGFDPPVLFGGAIEALEYLETEKVDVILTDIYMPVLNGLEFIKMIRTENLTCDIIILTGHDRFEFAQEAVELGVKRYLLKPVSPDKLRSVLSDIRRDIAERMKLMDWIAIAEKQLEENLPVLRNQFWNDLLAERFAEKEQMELRAGKASVYLPKSEVTCVAIRYFNQNSSLTEEVALRQIVDEILGDAVVYLMPYDGTELVIMEGRLYQFKLEILKESIAQNLGLEVCFGVSKTGAELLTAGRLAREAVEAAKSIRDIHEMYYLYFADIAPKRAGESEYPYADEKQILDMLKFHDTLNKRLLQTFFQKVMPPRYPVEESKVMLLQLLVAMNRTANDMGVDVLEEFRNTESCIRNFDGPEQSFQDMAGRIIQKKRSSTRRYVEVIAGQVEEIVEREYSNPELSVSYLADRLALTSNYLSRIFRSLTGETCIEYITKVRMNAAKEMLEHTDKKSYVIAGEAGYKNANYFSAMFKKYTGLSPKEYRERSKA</sequence>
<dbReference type="InterPro" id="IPR018060">
    <property type="entry name" value="HTH_AraC"/>
</dbReference>
<dbReference type="PROSITE" id="PS01124">
    <property type="entry name" value="HTH_ARAC_FAMILY_2"/>
    <property type="match status" value="1"/>
</dbReference>
<reference evidence="9 10" key="1">
    <citation type="submission" date="2018-05" db="EMBL/GenBank/DDBJ databases">
        <title>The Hungate 1000. A catalogue of reference genomes from the rumen microbiome.</title>
        <authorList>
            <person name="Kelly W."/>
        </authorList>
    </citation>
    <scope>NUCLEOTIDE SEQUENCE [LARGE SCALE GENOMIC DNA]</scope>
    <source>
        <strain evidence="9 10">NLAE-zl-C242</strain>
    </source>
</reference>
<evidence type="ECO:0000259" key="8">
    <source>
        <dbReference type="PROSITE" id="PS50110"/>
    </source>
</evidence>
<dbReference type="SUPFAM" id="SSF46689">
    <property type="entry name" value="Homeodomain-like"/>
    <property type="match status" value="1"/>
</dbReference>
<dbReference type="InterPro" id="IPR011006">
    <property type="entry name" value="CheY-like_superfamily"/>
</dbReference>
<dbReference type="Proteomes" id="UP000245845">
    <property type="component" value="Unassembled WGS sequence"/>
</dbReference>
<feature type="modified residue" description="4-aspartylphosphate" evidence="6">
    <location>
        <position position="54"/>
    </location>
</feature>
<dbReference type="SMART" id="SM00342">
    <property type="entry name" value="HTH_ARAC"/>
    <property type="match status" value="1"/>
</dbReference>
<dbReference type="CDD" id="cd17536">
    <property type="entry name" value="REC_YesN-like"/>
    <property type="match status" value="1"/>
</dbReference>
<dbReference type="Gene3D" id="1.10.10.60">
    <property type="entry name" value="Homeodomain-like"/>
    <property type="match status" value="2"/>
</dbReference>
<dbReference type="Pfam" id="PF00072">
    <property type="entry name" value="Response_reg"/>
    <property type="match status" value="1"/>
</dbReference>
<keyword evidence="3" id="KW-0238">DNA-binding</keyword>
<name>A0A2Y9BND3_9FIRM</name>
<evidence type="ECO:0000313" key="10">
    <source>
        <dbReference type="Proteomes" id="UP000245845"/>
    </source>
</evidence>
<accession>A0A2Y9BND3</accession>
<evidence type="ECO:0000256" key="3">
    <source>
        <dbReference type="ARBA" id="ARBA00023125"/>
    </source>
</evidence>
<evidence type="ECO:0000256" key="2">
    <source>
        <dbReference type="ARBA" id="ARBA00023015"/>
    </source>
</evidence>
<dbReference type="RefSeq" id="WP_109733813.1">
    <property type="nucleotide sequence ID" value="NZ_BAAACK010000012.1"/>
</dbReference>
<dbReference type="AlphaFoldDB" id="A0A2Y9BND3"/>
<evidence type="ECO:0000313" key="9">
    <source>
        <dbReference type="EMBL" id="PWJ20649.1"/>
    </source>
</evidence>
<feature type="domain" description="Response regulatory" evidence="8">
    <location>
        <begin position="2"/>
        <end position="119"/>
    </location>
</feature>
<evidence type="ECO:0000256" key="4">
    <source>
        <dbReference type="ARBA" id="ARBA00023163"/>
    </source>
</evidence>